<dbReference type="PROSITE" id="PS50910">
    <property type="entry name" value="HEPN"/>
    <property type="match status" value="1"/>
</dbReference>
<name>A0A3A4NND8_ABYX5</name>
<protein>
    <submittedName>
        <fullName evidence="2">HEPN domain-containing protein</fullName>
    </submittedName>
</protein>
<evidence type="ECO:0000313" key="3">
    <source>
        <dbReference type="Proteomes" id="UP000265882"/>
    </source>
</evidence>
<feature type="domain" description="HEPN" evidence="1">
    <location>
        <begin position="19"/>
        <end position="125"/>
    </location>
</feature>
<dbReference type="SUPFAM" id="SSF81593">
    <property type="entry name" value="Nucleotidyltransferase substrate binding subunit/domain"/>
    <property type="match status" value="1"/>
</dbReference>
<evidence type="ECO:0000313" key="2">
    <source>
        <dbReference type="EMBL" id="RJP20562.1"/>
    </source>
</evidence>
<evidence type="ECO:0000259" key="1">
    <source>
        <dbReference type="PROSITE" id="PS50910"/>
    </source>
</evidence>
<proteinExistence type="predicted"/>
<reference evidence="2 3" key="1">
    <citation type="journal article" date="2017" name="ISME J.">
        <title>Energy and carbon metabolisms in a deep terrestrial subsurface fluid microbial community.</title>
        <authorList>
            <person name="Momper L."/>
            <person name="Jungbluth S.P."/>
            <person name="Lee M.D."/>
            <person name="Amend J.P."/>
        </authorList>
    </citation>
    <scope>NUCLEOTIDE SEQUENCE [LARGE SCALE GENOMIC DNA]</scope>
    <source>
        <strain evidence="2">SURF_5</strain>
    </source>
</reference>
<dbReference type="InterPro" id="IPR007842">
    <property type="entry name" value="HEPN_dom"/>
</dbReference>
<comment type="caution">
    <text evidence="2">The sequence shown here is derived from an EMBL/GenBank/DDBJ whole genome shotgun (WGS) entry which is preliminary data.</text>
</comment>
<dbReference type="Gene3D" id="1.20.120.330">
    <property type="entry name" value="Nucleotidyltransferases domain 2"/>
    <property type="match status" value="1"/>
</dbReference>
<dbReference type="SMART" id="SM00748">
    <property type="entry name" value="HEPN"/>
    <property type="match status" value="1"/>
</dbReference>
<dbReference type="EMBL" id="QZKU01000076">
    <property type="protein sequence ID" value="RJP20562.1"/>
    <property type="molecule type" value="Genomic_DNA"/>
</dbReference>
<dbReference type="AlphaFoldDB" id="A0A3A4NND8"/>
<gene>
    <name evidence="2" type="ORF">C4520_11390</name>
</gene>
<organism evidence="2 3">
    <name type="scientific">Abyssobacteria bacterium (strain SURF_5)</name>
    <dbReference type="NCBI Taxonomy" id="2093360"/>
    <lineage>
        <taxon>Bacteria</taxon>
        <taxon>Pseudomonadati</taxon>
        <taxon>Candidatus Hydrogenedentota</taxon>
        <taxon>Candidatus Abyssobacteria</taxon>
    </lineage>
</organism>
<dbReference type="Proteomes" id="UP000265882">
    <property type="component" value="Unassembled WGS sequence"/>
</dbReference>
<accession>A0A3A4NND8</accession>
<sequence length="133" mass="14881">MNPKEPGKAPGLPEEWMDHAESDLKLARLAADDCSIRREQVCFHAQQSAEKAIKAVLLSENIEFPLTHDLEELLEIAESNGIELPEVVREAGSLTPYAVATRYPGNWSEITQEDMQEAIRIAELTLAWARGRL</sequence>
<dbReference type="Pfam" id="PF05168">
    <property type="entry name" value="HEPN"/>
    <property type="match status" value="1"/>
</dbReference>